<evidence type="ECO:0000256" key="3">
    <source>
        <dbReference type="SAM" id="Coils"/>
    </source>
</evidence>
<dbReference type="PANTHER" id="PTHR32347:SF23">
    <property type="entry name" value="BLL5650 PROTEIN"/>
    <property type="match status" value="1"/>
</dbReference>
<keyword evidence="2 3" id="KW-0175">Coiled coil</keyword>
<protein>
    <recommendedName>
        <fullName evidence="5">CusB-like beta-barrel domain-containing protein</fullName>
    </recommendedName>
</protein>
<keyword evidence="7" id="KW-1185">Reference proteome</keyword>
<feature type="region of interest" description="Disordered" evidence="4">
    <location>
        <begin position="65"/>
        <end position="102"/>
    </location>
</feature>
<evidence type="ECO:0000313" key="7">
    <source>
        <dbReference type="Proteomes" id="UP000245802"/>
    </source>
</evidence>
<evidence type="ECO:0000256" key="1">
    <source>
        <dbReference type="ARBA" id="ARBA00004196"/>
    </source>
</evidence>
<feature type="compositionally biased region" description="Low complexity" evidence="4">
    <location>
        <begin position="73"/>
        <end position="101"/>
    </location>
</feature>
<dbReference type="SUPFAM" id="SSF111369">
    <property type="entry name" value="HlyD-like secretion proteins"/>
    <property type="match status" value="2"/>
</dbReference>
<accession>A0A2Z3H5I6</accession>
<dbReference type="Gene3D" id="2.40.50.100">
    <property type="match status" value="1"/>
</dbReference>
<comment type="subcellular location">
    <subcellularLocation>
        <location evidence="1">Cell envelope</location>
    </subcellularLocation>
</comment>
<sequence>MAVSTEPGPSASMNGDLVNRVQQLRLDNQIGKGGAGVRGGSWLPWVLCGLLAAAWAGVGVRSYQKGGQRADDAPAGAAPTTAPAAGNAPASPGPARGPSTPEVEAGALVTQLKGNVIPSLQITVSPRDVAAEITEVYFVEGKRVKKGDRLATLLDHLYANRHNTEVASVAAAEAQVTRAEAGLIGAAAKVAKVKSALASAEARLTRAIALQGRATKDFEQAQQQRVGGGISLQDYQRFDADKQAADADRVAAEADIQAAKREIEAAEADSKTADATVRSAKADLSAAKARCDEARRLVENCVVTAPIDGTILTKSADKGALVSPNSFNVAAGICLIADLAKLEVEIDVPERQVTKIRPGQRCKLQADADPNREYRGVVDRVMPIADDTKNVVKVRIRAYLAKDELDNDRDAFLKPKMSVTATVYESLFEPSPATDLQWGDEAQRAAAWGKAWPGKK</sequence>
<dbReference type="GO" id="GO:0030313">
    <property type="term" value="C:cell envelope"/>
    <property type="evidence" value="ECO:0007669"/>
    <property type="project" value="UniProtKB-SubCell"/>
</dbReference>
<dbReference type="Proteomes" id="UP000245802">
    <property type="component" value="Chromosome"/>
</dbReference>
<gene>
    <name evidence="6" type="ORF">C1280_31125</name>
</gene>
<dbReference type="Gene3D" id="2.40.30.170">
    <property type="match status" value="1"/>
</dbReference>
<dbReference type="InterPro" id="IPR050465">
    <property type="entry name" value="UPF0194_transport"/>
</dbReference>
<evidence type="ECO:0000259" key="5">
    <source>
        <dbReference type="Pfam" id="PF25954"/>
    </source>
</evidence>
<proteinExistence type="predicted"/>
<name>A0A2Z3H5I6_9BACT</name>
<evidence type="ECO:0000256" key="4">
    <source>
        <dbReference type="SAM" id="MobiDB-lite"/>
    </source>
</evidence>
<evidence type="ECO:0000256" key="2">
    <source>
        <dbReference type="ARBA" id="ARBA00023054"/>
    </source>
</evidence>
<evidence type="ECO:0000313" key="6">
    <source>
        <dbReference type="EMBL" id="AWM40998.1"/>
    </source>
</evidence>
<dbReference type="EMBL" id="CP025958">
    <property type="protein sequence ID" value="AWM40998.1"/>
    <property type="molecule type" value="Genomic_DNA"/>
</dbReference>
<dbReference type="RefSeq" id="WP_010043650.1">
    <property type="nucleotide sequence ID" value="NZ_CP025958.1"/>
</dbReference>
<dbReference type="AlphaFoldDB" id="A0A2Z3H5I6"/>
<dbReference type="PANTHER" id="PTHR32347">
    <property type="entry name" value="EFFLUX SYSTEM COMPONENT YKNX-RELATED"/>
    <property type="match status" value="1"/>
</dbReference>
<dbReference type="KEGG" id="gog:C1280_31125"/>
<dbReference type="OrthoDB" id="1725043at2"/>
<dbReference type="InterPro" id="IPR058792">
    <property type="entry name" value="Beta-barrel_RND_2"/>
</dbReference>
<feature type="domain" description="CusB-like beta-barrel" evidence="5">
    <location>
        <begin position="344"/>
        <end position="423"/>
    </location>
</feature>
<reference evidence="6 7" key="1">
    <citation type="submission" date="2018-01" db="EMBL/GenBank/DDBJ databases">
        <title>G. obscuriglobus.</title>
        <authorList>
            <person name="Franke J."/>
            <person name="Blomberg W."/>
            <person name="Selmecki A."/>
        </authorList>
    </citation>
    <scope>NUCLEOTIDE SEQUENCE [LARGE SCALE GENOMIC DNA]</scope>
    <source>
        <strain evidence="6 7">DSM 5831</strain>
    </source>
</reference>
<organism evidence="6 7">
    <name type="scientific">Gemmata obscuriglobus</name>
    <dbReference type="NCBI Taxonomy" id="114"/>
    <lineage>
        <taxon>Bacteria</taxon>
        <taxon>Pseudomonadati</taxon>
        <taxon>Planctomycetota</taxon>
        <taxon>Planctomycetia</taxon>
        <taxon>Gemmatales</taxon>
        <taxon>Gemmataceae</taxon>
        <taxon>Gemmata</taxon>
    </lineage>
</organism>
<feature type="coiled-coil region" evidence="3">
    <location>
        <begin position="242"/>
        <end position="297"/>
    </location>
</feature>
<dbReference type="Pfam" id="PF25954">
    <property type="entry name" value="Beta-barrel_RND_2"/>
    <property type="match status" value="1"/>
</dbReference>